<gene>
    <name evidence="1" type="ORF">B0J15DRAFT_487035</name>
</gene>
<dbReference type="EMBL" id="JAGTJS010000005">
    <property type="protein sequence ID" value="KAH7268768.1"/>
    <property type="molecule type" value="Genomic_DNA"/>
</dbReference>
<accession>A0A9P9KUE7</accession>
<dbReference type="OrthoDB" id="5040774at2759"/>
<organism evidence="1 2">
    <name type="scientific">Fusarium solani</name>
    <name type="common">Filamentous fungus</name>
    <dbReference type="NCBI Taxonomy" id="169388"/>
    <lineage>
        <taxon>Eukaryota</taxon>
        <taxon>Fungi</taxon>
        <taxon>Dikarya</taxon>
        <taxon>Ascomycota</taxon>
        <taxon>Pezizomycotina</taxon>
        <taxon>Sordariomycetes</taxon>
        <taxon>Hypocreomycetidae</taxon>
        <taxon>Hypocreales</taxon>
        <taxon>Nectriaceae</taxon>
        <taxon>Fusarium</taxon>
        <taxon>Fusarium solani species complex</taxon>
    </lineage>
</organism>
<reference evidence="1" key="1">
    <citation type="journal article" date="2021" name="Nat. Commun.">
        <title>Genetic determinants of endophytism in the Arabidopsis root mycobiome.</title>
        <authorList>
            <person name="Mesny F."/>
            <person name="Miyauchi S."/>
            <person name="Thiergart T."/>
            <person name="Pickel B."/>
            <person name="Atanasova L."/>
            <person name="Karlsson M."/>
            <person name="Huettel B."/>
            <person name="Barry K.W."/>
            <person name="Haridas S."/>
            <person name="Chen C."/>
            <person name="Bauer D."/>
            <person name="Andreopoulos W."/>
            <person name="Pangilinan J."/>
            <person name="LaButti K."/>
            <person name="Riley R."/>
            <person name="Lipzen A."/>
            <person name="Clum A."/>
            <person name="Drula E."/>
            <person name="Henrissat B."/>
            <person name="Kohler A."/>
            <person name="Grigoriev I.V."/>
            <person name="Martin F.M."/>
            <person name="Hacquard S."/>
        </authorList>
    </citation>
    <scope>NUCLEOTIDE SEQUENCE</scope>
    <source>
        <strain evidence="1">FSSC 5 MPI-SDFR-AT-0091</strain>
    </source>
</reference>
<proteinExistence type="predicted"/>
<sequence>MDYTGSSGFPYNNNMFPTPFLSTPYSDFDTSPGQNRQSQFSFNSLTLPDPSTDPLLAAMQPATPRPAPEIDMASMYPMGTKYAHGRSFTNPDGRNNNCVATALARMEGFENADQFQEDMIGWRFGDPQFGQGLGMSPDDVEIFRTETGRQFKKETFTPTATQSAYDVMKASFNPIGPESLLDYTQPGGMGHAVNMYHDLERGTSTIEDFQRSNFGERMEQHVQHATKIDIWSPLPETTAEELESARERRIRKEQLCSEGKQSVSEWRAERGDALPGFEPLYHDVHRGRRW</sequence>
<name>A0A9P9KUE7_FUSSL</name>
<protein>
    <submittedName>
        <fullName evidence="1">Uncharacterized protein</fullName>
    </submittedName>
</protein>
<keyword evidence="2" id="KW-1185">Reference proteome</keyword>
<comment type="caution">
    <text evidence="1">The sequence shown here is derived from an EMBL/GenBank/DDBJ whole genome shotgun (WGS) entry which is preliminary data.</text>
</comment>
<dbReference type="Proteomes" id="UP000736672">
    <property type="component" value="Unassembled WGS sequence"/>
</dbReference>
<evidence type="ECO:0000313" key="1">
    <source>
        <dbReference type="EMBL" id="KAH7268768.1"/>
    </source>
</evidence>
<evidence type="ECO:0000313" key="2">
    <source>
        <dbReference type="Proteomes" id="UP000736672"/>
    </source>
</evidence>
<dbReference type="AlphaFoldDB" id="A0A9P9KUE7"/>